<comment type="caution">
    <text evidence="1">The sequence shown here is derived from an EMBL/GenBank/DDBJ whole genome shotgun (WGS) entry which is preliminary data.</text>
</comment>
<evidence type="ECO:0008006" key="3">
    <source>
        <dbReference type="Google" id="ProtNLM"/>
    </source>
</evidence>
<keyword evidence="2" id="KW-1185">Reference proteome</keyword>
<reference evidence="1 2" key="1">
    <citation type="submission" date="2021-03" db="EMBL/GenBank/DDBJ databases">
        <title>Thiomicrorhabdus sp.nov.,novel sulfur-oxidizing bacteria isolated from coastal sediment.</title>
        <authorList>
            <person name="Liu X."/>
        </authorList>
    </citation>
    <scope>NUCLEOTIDE SEQUENCE [LARGE SCALE GENOMIC DNA]</scope>
    <source>
        <strain evidence="1 2">6S2-11</strain>
    </source>
</reference>
<accession>A0ABS3Q4W9</accession>
<organism evidence="1 2">
    <name type="scientific">Thiomicrorhabdus marina</name>
    <dbReference type="NCBI Taxonomy" id="2818442"/>
    <lineage>
        <taxon>Bacteria</taxon>
        <taxon>Pseudomonadati</taxon>
        <taxon>Pseudomonadota</taxon>
        <taxon>Gammaproteobacteria</taxon>
        <taxon>Thiotrichales</taxon>
        <taxon>Piscirickettsiaceae</taxon>
        <taxon>Thiomicrorhabdus</taxon>
    </lineage>
</organism>
<dbReference type="EMBL" id="JAGETV010000010">
    <property type="protein sequence ID" value="MBO1927390.1"/>
    <property type="molecule type" value="Genomic_DNA"/>
</dbReference>
<evidence type="ECO:0000313" key="2">
    <source>
        <dbReference type="Proteomes" id="UP000664835"/>
    </source>
</evidence>
<sequence>MLYVKKDDQGHITEIEFAPEDGFEEISITDQEVSRFISESDNSQEIIYELLNRLDLKMIRSIEDVVQVMIDKDLMLITDLPEPVQNIMLFKKRLRHLNQNNSPIFEEDDMIEI</sequence>
<proteinExistence type="predicted"/>
<gene>
    <name evidence="1" type="ORF">J3998_07335</name>
</gene>
<dbReference type="RefSeq" id="WP_208149367.1">
    <property type="nucleotide sequence ID" value="NZ_JAGETV010000010.1"/>
</dbReference>
<name>A0ABS3Q4W9_9GAMM</name>
<evidence type="ECO:0000313" key="1">
    <source>
        <dbReference type="EMBL" id="MBO1927390.1"/>
    </source>
</evidence>
<protein>
    <recommendedName>
        <fullName evidence="3">Tryptophan synthase subunit beta like protein</fullName>
    </recommendedName>
</protein>
<dbReference type="Proteomes" id="UP000664835">
    <property type="component" value="Unassembled WGS sequence"/>
</dbReference>